<dbReference type="Proteomes" id="UP000758603">
    <property type="component" value="Unassembled WGS sequence"/>
</dbReference>
<dbReference type="RefSeq" id="XP_045958871.1">
    <property type="nucleotide sequence ID" value="XM_046107358.1"/>
</dbReference>
<dbReference type="PROSITE" id="PS00463">
    <property type="entry name" value="ZN2_CY6_FUNGAL_1"/>
    <property type="match status" value="1"/>
</dbReference>
<sequence length="632" mass="71387">MPEENVTATRIKRNTACTSCRDAKVRCNPSSDPIQPCQRCAKLSLECVVDKTHKRVSRKSKLDELVQEIQSIKQSVGDRSTPVAQPSFVVPAPFKEPVLPRLGMPSPNLSGPTISLNGNPPTVSATQTPATTFVVDTNVEPSLPRALDNQPFSGEDIDYYFQKWVLSRLHGVATDMYRYFEHFHPYMPIVRYRDPNKIYDQGSVLFWTIIMIACRRYARTPSTLSFLMGAVRRELFSVISMLPLSIHSINALILVGTWVFPDVRFLNDPTSIFSGVIMNAALLLGIHSGKGSNPEYSIGMFQNNFSDEEAHYTWAGYCITSQRMAEYRGLPPLGSSFNQTVQNVIDGNTPFHVPGSFRVLLECQKFANRVSKTMAACLDETRGVSSHVVRHLEEEFDHIRGLICSERADDLDRWNAILVQLEIQTYYLIPLPGYNPESLKRHVIRAYTTARTVVSVALELERSHSFLRHMPHFYFRSLLTAFCIIYKVLRSSYMDFLIHKESEQAALDVMSACRRSVVQDRDLPDRLGNLLESINNYAQLTRWQEEPISSFSQRLGASIHFDCLNRWKSEMDSYTVRPKSQPPPVEGGETPAAILLQDPLANIDWSFMDDFDWNIEPTLLAPGPGIAPGIAP</sequence>
<evidence type="ECO:0000256" key="7">
    <source>
        <dbReference type="ARBA" id="ARBA00023242"/>
    </source>
</evidence>
<dbReference type="InterPro" id="IPR051089">
    <property type="entry name" value="prtT"/>
</dbReference>
<keyword evidence="2" id="KW-0479">Metal-binding</keyword>
<dbReference type="CDD" id="cd00067">
    <property type="entry name" value="GAL4"/>
    <property type="match status" value="1"/>
</dbReference>
<dbReference type="EMBL" id="JAGPXC010000004">
    <property type="protein sequence ID" value="KAH6654601.1"/>
    <property type="molecule type" value="Genomic_DNA"/>
</dbReference>
<dbReference type="OrthoDB" id="2341546at2759"/>
<accession>A0A9P8UM53</accession>
<evidence type="ECO:0000256" key="5">
    <source>
        <dbReference type="ARBA" id="ARBA00023125"/>
    </source>
</evidence>
<keyword evidence="3" id="KW-0862">Zinc</keyword>
<keyword evidence="10" id="KW-1185">Reference proteome</keyword>
<dbReference type="PANTHER" id="PTHR31845:SF21">
    <property type="entry name" value="REGULATORY PROTEIN LEU3"/>
    <property type="match status" value="1"/>
</dbReference>
<keyword evidence="5" id="KW-0238">DNA-binding</keyword>
<dbReference type="Pfam" id="PF00172">
    <property type="entry name" value="Zn_clus"/>
    <property type="match status" value="1"/>
</dbReference>
<organism evidence="9 10">
    <name type="scientific">Truncatella angustata</name>
    <dbReference type="NCBI Taxonomy" id="152316"/>
    <lineage>
        <taxon>Eukaryota</taxon>
        <taxon>Fungi</taxon>
        <taxon>Dikarya</taxon>
        <taxon>Ascomycota</taxon>
        <taxon>Pezizomycotina</taxon>
        <taxon>Sordariomycetes</taxon>
        <taxon>Xylariomycetidae</taxon>
        <taxon>Amphisphaeriales</taxon>
        <taxon>Sporocadaceae</taxon>
        <taxon>Truncatella</taxon>
    </lineage>
</organism>
<dbReference type="InterPro" id="IPR036864">
    <property type="entry name" value="Zn2-C6_fun-type_DNA-bd_sf"/>
</dbReference>
<keyword evidence="7" id="KW-0539">Nucleus</keyword>
<dbReference type="GO" id="GO:0005634">
    <property type="term" value="C:nucleus"/>
    <property type="evidence" value="ECO:0007669"/>
    <property type="project" value="UniProtKB-SubCell"/>
</dbReference>
<gene>
    <name evidence="9" type="ORF">BKA67DRAFT_658887</name>
</gene>
<keyword evidence="6" id="KW-0804">Transcription</keyword>
<dbReference type="PROSITE" id="PS50048">
    <property type="entry name" value="ZN2_CY6_FUNGAL_2"/>
    <property type="match status" value="1"/>
</dbReference>
<feature type="domain" description="Zn(2)-C6 fungal-type" evidence="8">
    <location>
        <begin position="16"/>
        <end position="49"/>
    </location>
</feature>
<keyword evidence="4" id="KW-0805">Transcription regulation</keyword>
<dbReference type="SUPFAM" id="SSF57701">
    <property type="entry name" value="Zn2/Cys6 DNA-binding domain"/>
    <property type="match status" value="1"/>
</dbReference>
<dbReference type="GO" id="GO:0000981">
    <property type="term" value="F:DNA-binding transcription factor activity, RNA polymerase II-specific"/>
    <property type="evidence" value="ECO:0007669"/>
    <property type="project" value="InterPro"/>
</dbReference>
<dbReference type="InterPro" id="IPR001138">
    <property type="entry name" value="Zn2Cys6_DnaBD"/>
</dbReference>
<dbReference type="CDD" id="cd12148">
    <property type="entry name" value="fungal_TF_MHR"/>
    <property type="match status" value="1"/>
</dbReference>
<dbReference type="FunFam" id="4.10.240.10:FF:000003">
    <property type="entry name" value="C6 transcription factor (Leu3)"/>
    <property type="match status" value="1"/>
</dbReference>
<dbReference type="Gene3D" id="4.10.240.10">
    <property type="entry name" value="Zn(2)-C6 fungal-type DNA-binding domain"/>
    <property type="match status" value="1"/>
</dbReference>
<protein>
    <recommendedName>
        <fullName evidence="8">Zn(2)-C6 fungal-type domain-containing protein</fullName>
    </recommendedName>
</protein>
<dbReference type="SMART" id="SM00066">
    <property type="entry name" value="GAL4"/>
    <property type="match status" value="1"/>
</dbReference>
<comment type="caution">
    <text evidence="9">The sequence shown here is derived from an EMBL/GenBank/DDBJ whole genome shotgun (WGS) entry which is preliminary data.</text>
</comment>
<proteinExistence type="predicted"/>
<evidence type="ECO:0000313" key="10">
    <source>
        <dbReference type="Proteomes" id="UP000758603"/>
    </source>
</evidence>
<evidence type="ECO:0000256" key="4">
    <source>
        <dbReference type="ARBA" id="ARBA00023015"/>
    </source>
</evidence>
<dbReference type="GeneID" id="70136249"/>
<evidence type="ECO:0000256" key="3">
    <source>
        <dbReference type="ARBA" id="ARBA00022833"/>
    </source>
</evidence>
<dbReference type="GO" id="GO:0000976">
    <property type="term" value="F:transcription cis-regulatory region binding"/>
    <property type="evidence" value="ECO:0007669"/>
    <property type="project" value="TreeGrafter"/>
</dbReference>
<evidence type="ECO:0000256" key="1">
    <source>
        <dbReference type="ARBA" id="ARBA00004123"/>
    </source>
</evidence>
<dbReference type="GO" id="GO:0008270">
    <property type="term" value="F:zinc ion binding"/>
    <property type="evidence" value="ECO:0007669"/>
    <property type="project" value="InterPro"/>
</dbReference>
<evidence type="ECO:0000259" key="8">
    <source>
        <dbReference type="PROSITE" id="PS50048"/>
    </source>
</evidence>
<evidence type="ECO:0000313" key="9">
    <source>
        <dbReference type="EMBL" id="KAH6654601.1"/>
    </source>
</evidence>
<evidence type="ECO:0000256" key="2">
    <source>
        <dbReference type="ARBA" id="ARBA00022723"/>
    </source>
</evidence>
<comment type="subcellular location">
    <subcellularLocation>
        <location evidence="1">Nucleus</location>
    </subcellularLocation>
</comment>
<dbReference type="PANTHER" id="PTHR31845">
    <property type="entry name" value="FINGER DOMAIN PROTEIN, PUTATIVE-RELATED"/>
    <property type="match status" value="1"/>
</dbReference>
<reference evidence="9" key="1">
    <citation type="journal article" date="2021" name="Nat. Commun.">
        <title>Genetic determinants of endophytism in the Arabidopsis root mycobiome.</title>
        <authorList>
            <person name="Mesny F."/>
            <person name="Miyauchi S."/>
            <person name="Thiergart T."/>
            <person name="Pickel B."/>
            <person name="Atanasova L."/>
            <person name="Karlsson M."/>
            <person name="Huettel B."/>
            <person name="Barry K.W."/>
            <person name="Haridas S."/>
            <person name="Chen C."/>
            <person name="Bauer D."/>
            <person name="Andreopoulos W."/>
            <person name="Pangilinan J."/>
            <person name="LaButti K."/>
            <person name="Riley R."/>
            <person name="Lipzen A."/>
            <person name="Clum A."/>
            <person name="Drula E."/>
            <person name="Henrissat B."/>
            <person name="Kohler A."/>
            <person name="Grigoriev I.V."/>
            <person name="Martin F.M."/>
            <person name="Hacquard S."/>
        </authorList>
    </citation>
    <scope>NUCLEOTIDE SEQUENCE</scope>
    <source>
        <strain evidence="9">MPI-SDFR-AT-0073</strain>
    </source>
</reference>
<evidence type="ECO:0000256" key="6">
    <source>
        <dbReference type="ARBA" id="ARBA00023163"/>
    </source>
</evidence>
<dbReference type="GO" id="GO:0001216">
    <property type="term" value="F:DNA-binding transcription activator activity"/>
    <property type="evidence" value="ECO:0007669"/>
    <property type="project" value="UniProtKB-ARBA"/>
</dbReference>
<name>A0A9P8UM53_9PEZI</name>
<dbReference type="AlphaFoldDB" id="A0A9P8UM53"/>